<gene>
    <name evidence="3" type="ORF">GCM10010976_00820</name>
</gene>
<dbReference type="EMBL" id="BMFQ01000001">
    <property type="protein sequence ID" value="GGG32863.1"/>
    <property type="molecule type" value="Genomic_DNA"/>
</dbReference>
<dbReference type="Proteomes" id="UP000625976">
    <property type="component" value="Unassembled WGS sequence"/>
</dbReference>
<dbReference type="InterPro" id="IPR021255">
    <property type="entry name" value="DUF2807"/>
</dbReference>
<accession>A0A917G9Y2</accession>
<protein>
    <recommendedName>
        <fullName evidence="2">Putative auto-transporter adhesin head GIN domain-containing protein</fullName>
    </recommendedName>
</protein>
<evidence type="ECO:0000313" key="3">
    <source>
        <dbReference type="EMBL" id="GGG32863.1"/>
    </source>
</evidence>
<evidence type="ECO:0000313" key="4">
    <source>
        <dbReference type="Proteomes" id="UP000625976"/>
    </source>
</evidence>
<organism evidence="3 4">
    <name type="scientific">Bizionia arctica</name>
    <dbReference type="NCBI Taxonomy" id="1495645"/>
    <lineage>
        <taxon>Bacteria</taxon>
        <taxon>Pseudomonadati</taxon>
        <taxon>Bacteroidota</taxon>
        <taxon>Flavobacteriia</taxon>
        <taxon>Flavobacteriales</taxon>
        <taxon>Flavobacteriaceae</taxon>
        <taxon>Bizionia</taxon>
    </lineage>
</organism>
<dbReference type="AlphaFoldDB" id="A0A917G9Y2"/>
<reference evidence="3" key="1">
    <citation type="journal article" date="2014" name="Int. J. Syst. Evol. Microbiol.">
        <title>Complete genome sequence of Corynebacterium casei LMG S-19264T (=DSM 44701T), isolated from a smear-ripened cheese.</title>
        <authorList>
            <consortium name="US DOE Joint Genome Institute (JGI-PGF)"/>
            <person name="Walter F."/>
            <person name="Albersmeier A."/>
            <person name="Kalinowski J."/>
            <person name="Ruckert C."/>
        </authorList>
    </citation>
    <scope>NUCLEOTIDE SEQUENCE</scope>
    <source>
        <strain evidence="3">CGMCC 1.12751</strain>
    </source>
</reference>
<comment type="caution">
    <text evidence="3">The sequence shown here is derived from an EMBL/GenBank/DDBJ whole genome shotgun (WGS) entry which is preliminary data.</text>
</comment>
<proteinExistence type="predicted"/>
<sequence length="263" mass="29789">MNKKRDRFPFSRKMNMKKLVFIFVLGLLFACDSEDANDCFQKSGNIVQLEVSVADFNKIFVNRNIELILKEAPETKVLIETGENLLNDVEVVVIDNQLRLTDNNTCNYVRDYEPTKIYVSAPNITDIRSSTQFDISSDGVLNYNNLKLYSEDFNIEAGFTMGDFRLQVNSNELRITSNNLSSFYISGETNKLTVGFYSGIGRFEGADLIAQEVTVFHRGSNDMIVNPQVSLKGELRSTGDLISKNQPPIVEVEQFYTGKLILE</sequence>
<evidence type="ECO:0000256" key="1">
    <source>
        <dbReference type="SAM" id="SignalP"/>
    </source>
</evidence>
<dbReference type="Pfam" id="PF10988">
    <property type="entry name" value="DUF2807"/>
    <property type="match status" value="1"/>
</dbReference>
<keyword evidence="4" id="KW-1185">Reference proteome</keyword>
<name>A0A917G9Y2_9FLAO</name>
<dbReference type="Gene3D" id="2.160.20.120">
    <property type="match status" value="1"/>
</dbReference>
<evidence type="ECO:0000259" key="2">
    <source>
        <dbReference type="Pfam" id="PF10988"/>
    </source>
</evidence>
<feature type="domain" description="Putative auto-transporter adhesin head GIN" evidence="2">
    <location>
        <begin position="55"/>
        <end position="247"/>
    </location>
</feature>
<feature type="chain" id="PRO_5037457597" description="Putative auto-transporter adhesin head GIN domain-containing protein" evidence="1">
    <location>
        <begin position="37"/>
        <end position="263"/>
    </location>
</feature>
<reference evidence="3" key="2">
    <citation type="submission" date="2020-09" db="EMBL/GenBank/DDBJ databases">
        <authorList>
            <person name="Sun Q."/>
            <person name="Zhou Y."/>
        </authorList>
    </citation>
    <scope>NUCLEOTIDE SEQUENCE</scope>
    <source>
        <strain evidence="3">CGMCC 1.12751</strain>
    </source>
</reference>
<feature type="signal peptide" evidence="1">
    <location>
        <begin position="1"/>
        <end position="36"/>
    </location>
</feature>
<dbReference type="PROSITE" id="PS51257">
    <property type="entry name" value="PROKAR_LIPOPROTEIN"/>
    <property type="match status" value="1"/>
</dbReference>
<keyword evidence="1" id="KW-0732">Signal</keyword>